<name>A0AAF0YJS5_9STAP</name>
<evidence type="ECO:0000313" key="2">
    <source>
        <dbReference type="EMBL" id="WOS96821.1"/>
    </source>
</evidence>
<dbReference type="EMBL" id="CP136964">
    <property type="protein sequence ID" value="WOS96821.1"/>
    <property type="molecule type" value="Genomic_DNA"/>
</dbReference>
<dbReference type="KEGG" id="nmy:CJ229_003545"/>
<sequence length="305" mass="36521">MKIKKSLAHRQLIALKKRGHLNSHENQYLRYLNLGYEGEISFSNNFDRIMSEFCTTIHDFRFIINGSERQIDTLAIFNNKIVLFEVKNYNGNLVFRDNNFYTYKTNRLLKSPIQQINDTSDKFTQLLKQLNYSIPIEKYVIFLNNNFHLFNAPIDEMIVTNAQLPAFLENLKKNNFPLKSHANSIRQRILMCYNEITRQCDVNYTFNTINKRIFCRLDGEKLVENGHEKYICKQCGSFYHQKDIIIEVIQDFQSLFPDEKVTYKNIYDFTDGRISYYKLRKIMNRYYERIGTSRMVYFVDKENDH</sequence>
<dbReference type="PROSITE" id="PS50965">
    <property type="entry name" value="NERD"/>
    <property type="match status" value="1"/>
</dbReference>
<gene>
    <name evidence="2" type="ORF">CJ229_003545</name>
</gene>
<keyword evidence="3" id="KW-1185">Reference proteome</keyword>
<dbReference type="Proteomes" id="UP000243626">
    <property type="component" value="Chromosome"/>
</dbReference>
<dbReference type="Pfam" id="PF08378">
    <property type="entry name" value="NERD"/>
    <property type="match status" value="1"/>
</dbReference>
<evidence type="ECO:0000313" key="3">
    <source>
        <dbReference type="Proteomes" id="UP000243626"/>
    </source>
</evidence>
<proteinExistence type="predicted"/>
<organism evidence="2 3">
    <name type="scientific">Nosocomiicoccus massiliensis</name>
    <dbReference type="NCBI Taxonomy" id="1232430"/>
    <lineage>
        <taxon>Bacteria</taxon>
        <taxon>Bacillati</taxon>
        <taxon>Bacillota</taxon>
        <taxon>Bacilli</taxon>
        <taxon>Bacillales</taxon>
        <taxon>Staphylococcaceae</taxon>
        <taxon>Nosocomiicoccus</taxon>
    </lineage>
</organism>
<evidence type="ECO:0000259" key="1">
    <source>
        <dbReference type="PROSITE" id="PS50965"/>
    </source>
</evidence>
<dbReference type="RefSeq" id="WP_102167837.1">
    <property type="nucleotide sequence ID" value="NZ_CP136964.1"/>
</dbReference>
<reference evidence="2 3" key="2">
    <citation type="submission" date="2023-10" db="EMBL/GenBank/DDBJ databases">
        <authorList>
            <person name="Choi B."/>
        </authorList>
    </citation>
    <scope>NUCLEOTIDE SEQUENCE [LARGE SCALE GENOMIC DNA]</scope>
    <source>
        <strain evidence="2 3">UMB0959</strain>
    </source>
</reference>
<feature type="domain" description="NERD" evidence="1">
    <location>
        <begin position="34"/>
        <end position="146"/>
    </location>
</feature>
<protein>
    <submittedName>
        <fullName evidence="2">Nuclease-related domain-containing protein</fullName>
    </submittedName>
</protein>
<dbReference type="InterPro" id="IPR011528">
    <property type="entry name" value="NERD"/>
</dbReference>
<reference evidence="3" key="1">
    <citation type="submission" date="2017-09" db="EMBL/GenBank/DDBJ databases">
        <title>Bacterial strain isolated from the female urinary microbiota.</title>
        <authorList>
            <person name="Thomas-White K."/>
            <person name="Kumar N."/>
            <person name="Forster S."/>
            <person name="Putonti C."/>
            <person name="Lawley T."/>
            <person name="Wolfe A.J."/>
        </authorList>
    </citation>
    <scope>NUCLEOTIDE SEQUENCE [LARGE SCALE GENOMIC DNA]</scope>
    <source>
        <strain evidence="3">UMB0959</strain>
    </source>
</reference>
<accession>A0AAF0YJS5</accession>
<dbReference type="AlphaFoldDB" id="A0AAF0YJS5"/>